<dbReference type="EC" id="5.6.2.3" evidence="3"/>
<keyword evidence="3" id="KW-0378">Hydrolase</keyword>
<dbReference type="InterPro" id="IPR003583">
    <property type="entry name" value="Hlx-hairpin-Hlx_DNA-bd_motif"/>
</dbReference>
<dbReference type="Pfam" id="PF13538">
    <property type="entry name" value="UvrD_C_2"/>
    <property type="match status" value="1"/>
</dbReference>
<accession>A0A2T6BQS3</accession>
<keyword evidence="3" id="KW-0347">Helicase</keyword>
<feature type="domain" description="Helix-hairpin-helix DNA-binding motif class 1" evidence="4">
    <location>
        <begin position="198"/>
        <end position="217"/>
    </location>
</feature>
<feature type="domain" description="AAA+ ATPase" evidence="5">
    <location>
        <begin position="354"/>
        <end position="503"/>
    </location>
</feature>
<dbReference type="Gene3D" id="1.10.150.20">
    <property type="entry name" value="5' to 3' exonuclease, C-terminal subdomain"/>
    <property type="match status" value="1"/>
</dbReference>
<organism evidence="6 7">
    <name type="scientific">Melghirimyces profundicolus</name>
    <dbReference type="NCBI Taxonomy" id="1242148"/>
    <lineage>
        <taxon>Bacteria</taxon>
        <taxon>Bacillati</taxon>
        <taxon>Bacillota</taxon>
        <taxon>Bacilli</taxon>
        <taxon>Bacillales</taxon>
        <taxon>Thermoactinomycetaceae</taxon>
        <taxon>Melghirimyces</taxon>
    </lineage>
</organism>
<dbReference type="InterPro" id="IPR041451">
    <property type="entry name" value="RecD2_SH13"/>
</dbReference>
<evidence type="ECO:0000313" key="6">
    <source>
        <dbReference type="EMBL" id="PTX58435.1"/>
    </source>
</evidence>
<dbReference type="PANTHER" id="PTHR43788:SF6">
    <property type="entry name" value="DNA HELICASE B"/>
    <property type="match status" value="1"/>
</dbReference>
<dbReference type="OrthoDB" id="9803432at2"/>
<comment type="catalytic activity">
    <reaction evidence="3">
        <text>ATP + H2O = ADP + phosphate + H(+)</text>
        <dbReference type="Rhea" id="RHEA:13065"/>
        <dbReference type="ChEBI" id="CHEBI:15377"/>
        <dbReference type="ChEBI" id="CHEBI:15378"/>
        <dbReference type="ChEBI" id="CHEBI:30616"/>
        <dbReference type="ChEBI" id="CHEBI:43474"/>
        <dbReference type="ChEBI" id="CHEBI:456216"/>
        <dbReference type="EC" id="5.6.2.3"/>
    </reaction>
</comment>
<dbReference type="Pfam" id="PF14490">
    <property type="entry name" value="HHH_RecD2"/>
    <property type="match status" value="1"/>
</dbReference>
<dbReference type="GO" id="GO:0006310">
    <property type="term" value="P:DNA recombination"/>
    <property type="evidence" value="ECO:0007669"/>
    <property type="project" value="InterPro"/>
</dbReference>
<dbReference type="EMBL" id="QBKR01000016">
    <property type="protein sequence ID" value="PTX58435.1"/>
    <property type="molecule type" value="Genomic_DNA"/>
</dbReference>
<dbReference type="InterPro" id="IPR055446">
    <property type="entry name" value="RecD2_N_OB"/>
</dbReference>
<sequence>MEQPGLDFFGEEGYLKGSLTQEIFYNEENQYGVFLMRVEEASDSLDTDEVVVVGNMVLPHPDETVVVFGEWKEHPRYGRQYQIRHMKKELPKSREAVAKYLSSGLFPGVGKKTAEKIVDHIGPDALEKAAADPAVLTRVPGVTEARAKTIADNLREHHALEQALVYLYQFGLGPAIALKVVQTYKERTMEIIRENPYRLIEEVDGIGFRRADEIARKGGLALDAPERFQAAALFALRESSLSLGHIYVTEEELHRYINRLLNPRAEELFPPAERNQHLEQMVDEERIIEDHGKYYLPSLYYAEHGVAVRVRDWLNQHLEPAPAHELYKAVGEVEEELNVSYAERQREAIMRAMDSPVMILTGGPGTGKTTVIKGICHLFAKLNECSLDPADYEASEKPYPVRLAAPTGRAAKRMSEATGLPAMTIHRMLGWKGDFFERDADHPIEGSLLIVDEVSMLDIWLANQLFRAVPRGMKVVLVGDDDQLPSVGPGRVLQDLLQVKAIPRVELKEIYRQEEGSSIIELAHCLKNGQVPGDLTDPKADRRFFACGRDQAVDVVLKTVEQALNRGYTLFDVQVLAPMYKGPAGVNRINEKIQQAINPPRPGCKELNWGESVLRHGDKVLQLVNHSDHPVYNGDMGIITAIDEKAGKEDPVLWVQFDSQEVPYKRSQLNQISLAYACSIHKAQGSEFAIVIFPILRAYRRMLQRNLIYTGITRSKSYLILCGEREALEYGVTRREREQRNSQLTELLNREW</sequence>
<dbReference type="CDD" id="cd17933">
    <property type="entry name" value="DEXSc_RecD-like"/>
    <property type="match status" value="1"/>
</dbReference>
<comment type="function">
    <text evidence="3">DNA-dependent ATPase and ATP-dependent 5'-3' DNA helicase. Has no activity on blunt DNA or DNA with 3'-overhangs, requires at least 10 bases of 5'-ssDNA for helicase activity.</text>
</comment>
<evidence type="ECO:0000256" key="1">
    <source>
        <dbReference type="ARBA" id="ARBA00022741"/>
    </source>
</evidence>
<evidence type="ECO:0000256" key="2">
    <source>
        <dbReference type="ARBA" id="ARBA00022840"/>
    </source>
</evidence>
<evidence type="ECO:0000313" key="7">
    <source>
        <dbReference type="Proteomes" id="UP000244240"/>
    </source>
</evidence>
<feature type="binding site" evidence="3">
    <location>
        <begin position="365"/>
        <end position="369"/>
    </location>
    <ligand>
        <name>ATP</name>
        <dbReference type="ChEBI" id="CHEBI:30616"/>
    </ligand>
</feature>
<name>A0A2T6BQS3_9BACL</name>
<dbReference type="AlphaFoldDB" id="A0A2T6BQS3"/>
<evidence type="ECO:0000259" key="5">
    <source>
        <dbReference type="SMART" id="SM00382"/>
    </source>
</evidence>
<dbReference type="Gene3D" id="1.10.10.2220">
    <property type="match status" value="1"/>
</dbReference>
<dbReference type="Proteomes" id="UP000244240">
    <property type="component" value="Unassembled WGS sequence"/>
</dbReference>
<dbReference type="Pfam" id="PF13245">
    <property type="entry name" value="AAA_19"/>
    <property type="match status" value="1"/>
</dbReference>
<proteinExistence type="inferred from homology"/>
<dbReference type="PANTHER" id="PTHR43788">
    <property type="entry name" value="DNA2/NAM7 HELICASE FAMILY MEMBER"/>
    <property type="match status" value="1"/>
</dbReference>
<reference evidence="6 7" key="1">
    <citation type="submission" date="2018-04" db="EMBL/GenBank/DDBJ databases">
        <title>Genomic Encyclopedia of Archaeal and Bacterial Type Strains, Phase II (KMG-II): from individual species to whole genera.</title>
        <authorList>
            <person name="Goeker M."/>
        </authorList>
    </citation>
    <scope>NUCLEOTIDE SEQUENCE [LARGE SCALE GENOMIC DNA]</scope>
    <source>
        <strain evidence="6 7">DSM 45787</strain>
    </source>
</reference>
<dbReference type="SMART" id="SM00278">
    <property type="entry name" value="HhH1"/>
    <property type="match status" value="3"/>
</dbReference>
<feature type="domain" description="Helix-hairpin-helix DNA-binding motif class 1" evidence="4">
    <location>
        <begin position="134"/>
        <end position="153"/>
    </location>
</feature>
<dbReference type="GO" id="GO:0006281">
    <property type="term" value="P:DNA repair"/>
    <property type="evidence" value="ECO:0007669"/>
    <property type="project" value="InterPro"/>
</dbReference>
<dbReference type="NCBIfam" id="TIGR01448">
    <property type="entry name" value="recD_rel"/>
    <property type="match status" value="1"/>
</dbReference>
<dbReference type="InterPro" id="IPR027785">
    <property type="entry name" value="UvrD-like_helicase_C"/>
</dbReference>
<dbReference type="SUPFAM" id="SSF47781">
    <property type="entry name" value="RuvA domain 2-like"/>
    <property type="match status" value="1"/>
</dbReference>
<dbReference type="InterPro" id="IPR003593">
    <property type="entry name" value="AAA+_ATPase"/>
</dbReference>
<dbReference type="CDD" id="cd18809">
    <property type="entry name" value="SF1_C_RecD"/>
    <property type="match status" value="1"/>
</dbReference>
<dbReference type="InterPro" id="IPR010994">
    <property type="entry name" value="RuvA_2-like"/>
</dbReference>
<dbReference type="GO" id="GO:0003677">
    <property type="term" value="F:DNA binding"/>
    <property type="evidence" value="ECO:0007669"/>
    <property type="project" value="UniProtKB-UniRule"/>
</dbReference>
<comment type="caution">
    <text evidence="6">The sequence shown here is derived from an EMBL/GenBank/DDBJ whole genome shotgun (WGS) entry which is preliminary data.</text>
</comment>
<gene>
    <name evidence="3" type="primary">recD2</name>
    <name evidence="6" type="ORF">C8P63_11622</name>
</gene>
<dbReference type="SUPFAM" id="SSF52540">
    <property type="entry name" value="P-loop containing nucleoside triphosphate hydrolases"/>
    <property type="match status" value="2"/>
</dbReference>
<evidence type="ECO:0000256" key="3">
    <source>
        <dbReference type="HAMAP-Rule" id="MF_01488"/>
    </source>
</evidence>
<dbReference type="RefSeq" id="WP_108024387.1">
    <property type="nucleotide sequence ID" value="NZ_QBKR01000016.1"/>
</dbReference>
<dbReference type="InterPro" id="IPR006345">
    <property type="entry name" value="RecD2"/>
</dbReference>
<dbReference type="SMART" id="SM00382">
    <property type="entry name" value="AAA"/>
    <property type="match status" value="1"/>
</dbReference>
<keyword evidence="7" id="KW-1185">Reference proteome</keyword>
<dbReference type="GO" id="GO:0016887">
    <property type="term" value="F:ATP hydrolysis activity"/>
    <property type="evidence" value="ECO:0007669"/>
    <property type="project" value="RHEA"/>
</dbReference>
<feature type="domain" description="Helix-hairpin-helix DNA-binding motif class 1" evidence="4">
    <location>
        <begin position="99"/>
        <end position="120"/>
    </location>
</feature>
<dbReference type="GO" id="GO:0017116">
    <property type="term" value="F:single-stranded DNA helicase activity"/>
    <property type="evidence" value="ECO:0007669"/>
    <property type="project" value="TreeGrafter"/>
</dbReference>
<dbReference type="Gene3D" id="2.30.30.940">
    <property type="match status" value="1"/>
</dbReference>
<dbReference type="GO" id="GO:0009338">
    <property type="term" value="C:exodeoxyribonuclease V complex"/>
    <property type="evidence" value="ECO:0007669"/>
    <property type="project" value="TreeGrafter"/>
</dbReference>
<dbReference type="Pfam" id="PF18335">
    <property type="entry name" value="SH3_13"/>
    <property type="match status" value="1"/>
</dbReference>
<protein>
    <recommendedName>
        <fullName evidence="3">ATP-dependent RecD2 DNA helicase</fullName>
        <ecNumber evidence="3">5.6.2.3</ecNumber>
    </recommendedName>
    <alternativeName>
        <fullName evidence="3">DNA 5'-3' helicase subunit RecD2</fullName>
    </alternativeName>
</protein>
<keyword evidence="1 3" id="KW-0547">Nucleotide-binding</keyword>
<dbReference type="Gene3D" id="3.40.50.300">
    <property type="entry name" value="P-loop containing nucleotide triphosphate hydrolases"/>
    <property type="match status" value="2"/>
</dbReference>
<dbReference type="HAMAP" id="MF_01488">
    <property type="entry name" value="RecD2"/>
    <property type="match status" value="1"/>
</dbReference>
<keyword evidence="3" id="KW-0238">DNA-binding</keyword>
<keyword evidence="3" id="KW-0413">Isomerase</keyword>
<evidence type="ECO:0000259" key="4">
    <source>
        <dbReference type="SMART" id="SM00278"/>
    </source>
</evidence>
<dbReference type="Pfam" id="PF23139">
    <property type="entry name" value="OB_YrrC"/>
    <property type="match status" value="1"/>
</dbReference>
<comment type="similarity">
    <text evidence="3">Belongs to the RecD family. RecD2 subfamily.</text>
</comment>
<keyword evidence="2 3" id="KW-0067">ATP-binding</keyword>
<dbReference type="GO" id="GO:0043139">
    <property type="term" value="F:5'-3' DNA helicase activity"/>
    <property type="evidence" value="ECO:0007669"/>
    <property type="project" value="UniProtKB-UniRule"/>
</dbReference>
<dbReference type="InterPro" id="IPR029493">
    <property type="entry name" value="RecD2-like_HHH"/>
</dbReference>
<dbReference type="InterPro" id="IPR050534">
    <property type="entry name" value="Coronavir_polyprotein_1ab"/>
</dbReference>
<dbReference type="GO" id="GO:0005524">
    <property type="term" value="F:ATP binding"/>
    <property type="evidence" value="ECO:0007669"/>
    <property type="project" value="UniProtKB-UniRule"/>
</dbReference>
<dbReference type="InterPro" id="IPR027417">
    <property type="entry name" value="P-loop_NTPase"/>
</dbReference>